<evidence type="ECO:0000313" key="1">
    <source>
        <dbReference type="EMBL" id="GAA3687861.1"/>
    </source>
</evidence>
<sequence>MREDPWKPFHGKLRDFLLLEMVGGLEEQLHRGVDVPAHFRVEELDHIGRHGVDLDRLQREHALVLALVQRQDAEEEPPVRGVVEALVELVDPCTHLLLADAEDLLADVDRVELVARVVQEVDRLVVSVDDHLDEGITTQTAGQLVERRHGQLFSDQPRHVGFLDSHIRSSLAPLQRASVTPGR</sequence>
<comment type="caution">
    <text evidence="1">The sequence shown here is derived from an EMBL/GenBank/DDBJ whole genome shotgun (WGS) entry which is preliminary data.</text>
</comment>
<accession>A0ABP7CD44</accession>
<reference evidence="2" key="1">
    <citation type="journal article" date="2019" name="Int. J. Syst. Evol. Microbiol.">
        <title>The Global Catalogue of Microorganisms (GCM) 10K type strain sequencing project: providing services to taxonomists for standard genome sequencing and annotation.</title>
        <authorList>
            <consortium name="The Broad Institute Genomics Platform"/>
            <consortium name="The Broad Institute Genome Sequencing Center for Infectious Disease"/>
            <person name="Wu L."/>
            <person name="Ma J."/>
        </authorList>
    </citation>
    <scope>NUCLEOTIDE SEQUENCE [LARGE SCALE GENOMIC DNA]</scope>
    <source>
        <strain evidence="2">JCM 17494</strain>
    </source>
</reference>
<dbReference type="Proteomes" id="UP001500711">
    <property type="component" value="Unassembled WGS sequence"/>
</dbReference>
<evidence type="ECO:0000313" key="2">
    <source>
        <dbReference type="Proteomes" id="UP001500711"/>
    </source>
</evidence>
<protein>
    <submittedName>
        <fullName evidence="1">Uncharacterized protein</fullName>
    </submittedName>
</protein>
<keyword evidence="2" id="KW-1185">Reference proteome</keyword>
<gene>
    <name evidence="1" type="ORF">GCM10022267_88270</name>
</gene>
<organism evidence="1 2">
    <name type="scientific">Lentzea roselyniae</name>
    <dbReference type="NCBI Taxonomy" id="531940"/>
    <lineage>
        <taxon>Bacteria</taxon>
        <taxon>Bacillati</taxon>
        <taxon>Actinomycetota</taxon>
        <taxon>Actinomycetes</taxon>
        <taxon>Pseudonocardiales</taxon>
        <taxon>Pseudonocardiaceae</taxon>
        <taxon>Lentzea</taxon>
    </lineage>
</organism>
<name>A0ABP7CD44_9PSEU</name>
<dbReference type="EMBL" id="BAABBE010000064">
    <property type="protein sequence ID" value="GAA3687861.1"/>
    <property type="molecule type" value="Genomic_DNA"/>
</dbReference>
<proteinExistence type="predicted"/>